<keyword evidence="2" id="KW-0812">Transmembrane</keyword>
<feature type="transmembrane region" description="Helical" evidence="2">
    <location>
        <begin position="261"/>
        <end position="282"/>
    </location>
</feature>
<evidence type="ECO:0000313" key="4">
    <source>
        <dbReference type="Proteomes" id="UP000319908"/>
    </source>
</evidence>
<feature type="transmembrane region" description="Helical" evidence="2">
    <location>
        <begin position="478"/>
        <end position="497"/>
    </location>
</feature>
<feature type="transmembrane region" description="Helical" evidence="2">
    <location>
        <begin position="414"/>
        <end position="436"/>
    </location>
</feature>
<keyword evidence="2" id="KW-0472">Membrane</keyword>
<dbReference type="PANTHER" id="PTHR36178:SF1">
    <property type="entry name" value="SODIUM_GLUTAMATE SYMPORTER"/>
    <property type="match status" value="1"/>
</dbReference>
<gene>
    <name evidence="3" type="ORF">Poly21_36370</name>
</gene>
<dbReference type="EMBL" id="SJPU01000002">
    <property type="protein sequence ID" value="TWU16432.1"/>
    <property type="molecule type" value="Genomic_DNA"/>
</dbReference>
<feature type="region of interest" description="Disordered" evidence="1">
    <location>
        <begin position="222"/>
        <end position="246"/>
    </location>
</feature>
<feature type="transmembrane region" description="Helical" evidence="2">
    <location>
        <begin position="121"/>
        <end position="142"/>
    </location>
</feature>
<protein>
    <submittedName>
        <fullName evidence="3">Sodium/glutamate symporter</fullName>
    </submittedName>
</protein>
<dbReference type="GO" id="GO:0015813">
    <property type="term" value="P:L-glutamate transmembrane transport"/>
    <property type="evidence" value="ECO:0007669"/>
    <property type="project" value="InterPro"/>
</dbReference>
<dbReference type="AlphaFoldDB" id="A0A5C6BX55"/>
<feature type="transmembrane region" description="Helical" evidence="2">
    <location>
        <begin position="187"/>
        <end position="207"/>
    </location>
</feature>
<dbReference type="InterPro" id="IPR004445">
    <property type="entry name" value="GltS"/>
</dbReference>
<reference evidence="3 4" key="1">
    <citation type="journal article" date="2020" name="Antonie Van Leeuwenhoek">
        <title>Rhodopirellula heiligendammensis sp. nov., Rhodopirellula pilleata sp. nov., and Rhodopirellula solitaria sp. nov. isolated from natural or artificial marine surfaces in Northern Germany and California, USA, and emended description of the genus Rhodopirellula.</title>
        <authorList>
            <person name="Kallscheuer N."/>
            <person name="Wiegand S."/>
            <person name="Jogler M."/>
            <person name="Boedeker C."/>
            <person name="Peeters S.H."/>
            <person name="Rast P."/>
            <person name="Heuer A."/>
            <person name="Jetten M.S.M."/>
            <person name="Rohde M."/>
            <person name="Jogler C."/>
        </authorList>
    </citation>
    <scope>NUCLEOTIDE SEQUENCE [LARGE SCALE GENOMIC DNA]</scope>
    <source>
        <strain evidence="3 4">Poly21</strain>
    </source>
</reference>
<feature type="transmembrane region" description="Helical" evidence="2">
    <location>
        <begin position="30"/>
        <end position="52"/>
    </location>
</feature>
<evidence type="ECO:0000256" key="2">
    <source>
        <dbReference type="SAM" id="Phobius"/>
    </source>
</evidence>
<feature type="transmembrane region" description="Helical" evidence="2">
    <location>
        <begin position="355"/>
        <end position="377"/>
    </location>
</feature>
<evidence type="ECO:0000313" key="3">
    <source>
        <dbReference type="EMBL" id="TWU16432.1"/>
    </source>
</evidence>
<dbReference type="GO" id="GO:0015501">
    <property type="term" value="F:glutamate:sodium symporter activity"/>
    <property type="evidence" value="ECO:0007669"/>
    <property type="project" value="InterPro"/>
</dbReference>
<proteinExistence type="predicted"/>
<dbReference type="Proteomes" id="UP000319908">
    <property type="component" value="Unassembled WGS sequence"/>
</dbReference>
<dbReference type="PANTHER" id="PTHR36178">
    <property type="entry name" value="SLR0625 PROTEIN"/>
    <property type="match status" value="1"/>
</dbReference>
<dbReference type="RefSeq" id="WP_302119304.1">
    <property type="nucleotide sequence ID" value="NZ_SJPU01000002.1"/>
</dbReference>
<sequence>MLGAVILTAALLCLGVGIRSRFRIFATARIPASLIAGAIGLAGLQFLTWFCWSFDGQLLASTWHAALESFIRDAVTNLRAWPTWLIAVVFAGMLLTKSPERLATDRHGDREGFSPVAREALMVWIIVLGQTAIGLVLVWWWIGPQFSLPASAGMLIETGFAGGHGTAAAMGTVLAHPSIGMNNGLDLGILMATSGLIYGLVSGILWIELGVRRGWVATGLPPNGSASTTTEHRQIGVPSTPHDQVGGPLRPLPPADAIDPLLLQLLWLTLAFAVGVGLQYAVDQVAMMVDAAGSFGNDQAGTAGDAVLTDRLRAASVVGSFPLFIYTLFGGAIVRFCVVRTAGEHWIDHERIQRLVGSSMDLLVVAAVATLNLAVVASLWVPMLGLFLGGAIWSTICLLVLSRKILPESHWFELGLINFGMSTGTTATGFVLLRVVDPDLETSAAKQYALAAPLSAPFIGGGMITVGLPLLLLERIPIGVSAVGMTVIVGVLVAWGVGWKSRLTATATSANAKTRSPKETVTENR</sequence>
<evidence type="ECO:0000256" key="1">
    <source>
        <dbReference type="SAM" id="MobiDB-lite"/>
    </source>
</evidence>
<keyword evidence="4" id="KW-1185">Reference proteome</keyword>
<organism evidence="3 4">
    <name type="scientific">Allorhodopirellula heiligendammensis</name>
    <dbReference type="NCBI Taxonomy" id="2714739"/>
    <lineage>
        <taxon>Bacteria</taxon>
        <taxon>Pseudomonadati</taxon>
        <taxon>Planctomycetota</taxon>
        <taxon>Planctomycetia</taxon>
        <taxon>Pirellulales</taxon>
        <taxon>Pirellulaceae</taxon>
        <taxon>Allorhodopirellula</taxon>
    </lineage>
</organism>
<accession>A0A5C6BX55</accession>
<name>A0A5C6BX55_9BACT</name>
<feature type="transmembrane region" description="Helical" evidence="2">
    <location>
        <begin position="78"/>
        <end position="96"/>
    </location>
</feature>
<keyword evidence="2" id="KW-1133">Transmembrane helix</keyword>
<feature type="transmembrane region" description="Helical" evidence="2">
    <location>
        <begin position="383"/>
        <end position="402"/>
    </location>
</feature>
<feature type="transmembrane region" description="Helical" evidence="2">
    <location>
        <begin position="448"/>
        <end position="471"/>
    </location>
</feature>
<comment type="caution">
    <text evidence="3">The sequence shown here is derived from an EMBL/GenBank/DDBJ whole genome shotgun (WGS) entry which is preliminary data.</text>
</comment>
<feature type="transmembrane region" description="Helical" evidence="2">
    <location>
        <begin position="323"/>
        <end position="343"/>
    </location>
</feature>
<dbReference type="GO" id="GO:0016020">
    <property type="term" value="C:membrane"/>
    <property type="evidence" value="ECO:0007669"/>
    <property type="project" value="InterPro"/>
</dbReference>